<gene>
    <name evidence="3" type="ORF">ECPE_LOCUS10276</name>
</gene>
<protein>
    <submittedName>
        <fullName evidence="5">Liprin-alpha-2-like</fullName>
    </submittedName>
</protein>
<feature type="coiled-coil region" evidence="1">
    <location>
        <begin position="30"/>
        <end position="71"/>
    </location>
</feature>
<evidence type="ECO:0000313" key="3">
    <source>
        <dbReference type="EMBL" id="VDP86801.1"/>
    </source>
</evidence>
<reference evidence="5" key="1">
    <citation type="submission" date="2016-06" db="UniProtKB">
        <authorList>
            <consortium name="WormBaseParasite"/>
        </authorList>
    </citation>
    <scope>IDENTIFICATION</scope>
</reference>
<evidence type="ECO:0000256" key="2">
    <source>
        <dbReference type="SAM" id="MobiDB-lite"/>
    </source>
</evidence>
<feature type="compositionally biased region" description="Polar residues" evidence="2">
    <location>
        <begin position="1"/>
        <end position="23"/>
    </location>
</feature>
<keyword evidence="4" id="KW-1185">Reference proteome</keyword>
<evidence type="ECO:0000313" key="5">
    <source>
        <dbReference type="WBParaSite" id="ECPE_0001030801-mRNA-1"/>
    </source>
</evidence>
<reference evidence="3 4" key="2">
    <citation type="submission" date="2018-11" db="EMBL/GenBank/DDBJ databases">
        <authorList>
            <consortium name="Pathogen Informatics"/>
        </authorList>
    </citation>
    <scope>NUCLEOTIDE SEQUENCE [LARGE SCALE GENOMIC DNA]</scope>
    <source>
        <strain evidence="3 4">Egypt</strain>
    </source>
</reference>
<evidence type="ECO:0000256" key="1">
    <source>
        <dbReference type="SAM" id="Coils"/>
    </source>
</evidence>
<organism evidence="5">
    <name type="scientific">Echinostoma caproni</name>
    <dbReference type="NCBI Taxonomy" id="27848"/>
    <lineage>
        <taxon>Eukaryota</taxon>
        <taxon>Metazoa</taxon>
        <taxon>Spiralia</taxon>
        <taxon>Lophotrochozoa</taxon>
        <taxon>Platyhelminthes</taxon>
        <taxon>Trematoda</taxon>
        <taxon>Digenea</taxon>
        <taxon>Plagiorchiida</taxon>
        <taxon>Echinostomata</taxon>
        <taxon>Echinostomatoidea</taxon>
        <taxon>Echinostomatidae</taxon>
        <taxon>Echinostoma</taxon>
    </lineage>
</organism>
<dbReference type="AlphaFoldDB" id="A0A183ATJ1"/>
<proteinExistence type="predicted"/>
<keyword evidence="1" id="KW-0175">Coiled coil</keyword>
<dbReference type="Proteomes" id="UP000272942">
    <property type="component" value="Unassembled WGS sequence"/>
</dbReference>
<name>A0A183ATJ1_9TREM</name>
<sequence>MVTNVSSLQSVQGDRDSTASNEGANVEDMLLSMLDERDRLMEGLREAQEQLSLTRARLTETERERDKLQNQLASAMPPVSLLLNIPRA</sequence>
<accession>A0A183ATJ1</accession>
<dbReference type="EMBL" id="UZAN01048800">
    <property type="protein sequence ID" value="VDP86801.1"/>
    <property type="molecule type" value="Genomic_DNA"/>
</dbReference>
<evidence type="ECO:0000313" key="4">
    <source>
        <dbReference type="Proteomes" id="UP000272942"/>
    </source>
</evidence>
<dbReference type="OrthoDB" id="2132119at2759"/>
<feature type="region of interest" description="Disordered" evidence="2">
    <location>
        <begin position="1"/>
        <end position="27"/>
    </location>
</feature>
<dbReference type="WBParaSite" id="ECPE_0001030801-mRNA-1">
    <property type="protein sequence ID" value="ECPE_0001030801-mRNA-1"/>
    <property type="gene ID" value="ECPE_0001030801"/>
</dbReference>